<accession>A0ACA9RJ29</accession>
<dbReference type="EMBL" id="CAJVPW010073659">
    <property type="protein sequence ID" value="CAG8795512.1"/>
    <property type="molecule type" value="Genomic_DNA"/>
</dbReference>
<comment type="caution">
    <text evidence="1">The sequence shown here is derived from an EMBL/GenBank/DDBJ whole genome shotgun (WGS) entry which is preliminary data.</text>
</comment>
<reference evidence="1" key="1">
    <citation type="submission" date="2021-06" db="EMBL/GenBank/DDBJ databases">
        <authorList>
            <person name="Kallberg Y."/>
            <person name="Tangrot J."/>
            <person name="Rosling A."/>
        </authorList>
    </citation>
    <scope>NUCLEOTIDE SEQUENCE</scope>
    <source>
        <strain evidence="1">28 12/20/2015</strain>
    </source>
</reference>
<evidence type="ECO:0000313" key="2">
    <source>
        <dbReference type="Proteomes" id="UP000789366"/>
    </source>
</evidence>
<gene>
    <name evidence="1" type="ORF">SPELUC_LOCUS17599</name>
</gene>
<feature type="non-terminal residue" evidence="1">
    <location>
        <position position="59"/>
    </location>
</feature>
<feature type="non-terminal residue" evidence="1">
    <location>
        <position position="1"/>
    </location>
</feature>
<name>A0ACA9RJ29_9GLOM</name>
<protein>
    <submittedName>
        <fullName evidence="1">11224_t:CDS:1</fullName>
    </submittedName>
</protein>
<keyword evidence="2" id="KW-1185">Reference proteome</keyword>
<sequence>TKIENNETIDQKLDNLLKLILEKKSPINIDLKINQIMKNLNIEFDTKMSLYEKINDIIS</sequence>
<organism evidence="1 2">
    <name type="scientific">Cetraspora pellucida</name>
    <dbReference type="NCBI Taxonomy" id="1433469"/>
    <lineage>
        <taxon>Eukaryota</taxon>
        <taxon>Fungi</taxon>
        <taxon>Fungi incertae sedis</taxon>
        <taxon>Mucoromycota</taxon>
        <taxon>Glomeromycotina</taxon>
        <taxon>Glomeromycetes</taxon>
        <taxon>Diversisporales</taxon>
        <taxon>Gigasporaceae</taxon>
        <taxon>Cetraspora</taxon>
    </lineage>
</organism>
<evidence type="ECO:0000313" key="1">
    <source>
        <dbReference type="EMBL" id="CAG8795512.1"/>
    </source>
</evidence>
<proteinExistence type="predicted"/>
<dbReference type="Proteomes" id="UP000789366">
    <property type="component" value="Unassembled WGS sequence"/>
</dbReference>